<gene>
    <name evidence="4" type="ORF">CLV52_0870</name>
</gene>
<keyword evidence="5" id="KW-1185">Reference proteome</keyword>
<dbReference type="SUPFAM" id="SSF46689">
    <property type="entry name" value="Homeodomain-like"/>
    <property type="match status" value="2"/>
</dbReference>
<accession>A0A4R7FRA4</accession>
<dbReference type="Pfam" id="PF01965">
    <property type="entry name" value="DJ-1_PfpI"/>
    <property type="match status" value="1"/>
</dbReference>
<dbReference type="PANTHER" id="PTHR43130">
    <property type="entry name" value="ARAC-FAMILY TRANSCRIPTIONAL REGULATOR"/>
    <property type="match status" value="1"/>
</dbReference>
<dbReference type="SMART" id="SM00342">
    <property type="entry name" value="HTH_ARAC"/>
    <property type="match status" value="1"/>
</dbReference>
<dbReference type="PROSITE" id="PS01124">
    <property type="entry name" value="HTH_ARAC_FAMILY_2"/>
    <property type="match status" value="1"/>
</dbReference>
<dbReference type="CDD" id="cd03137">
    <property type="entry name" value="GATase1_AraC_1"/>
    <property type="match status" value="1"/>
</dbReference>
<dbReference type="InterPro" id="IPR009057">
    <property type="entry name" value="Homeodomain-like_sf"/>
</dbReference>
<evidence type="ECO:0000256" key="2">
    <source>
        <dbReference type="ARBA" id="ARBA00023163"/>
    </source>
</evidence>
<dbReference type="OrthoDB" id="3194870at2"/>
<comment type="caution">
    <text evidence="4">The sequence shown here is derived from an EMBL/GenBank/DDBJ whole genome shotgun (WGS) entry which is preliminary data.</text>
</comment>
<name>A0A4R7FRA4_9MICO</name>
<organism evidence="4 5">
    <name type="scientific">Amnibacterium kyonggiense</name>
    <dbReference type="NCBI Taxonomy" id="595671"/>
    <lineage>
        <taxon>Bacteria</taxon>
        <taxon>Bacillati</taxon>
        <taxon>Actinomycetota</taxon>
        <taxon>Actinomycetes</taxon>
        <taxon>Micrococcales</taxon>
        <taxon>Microbacteriaceae</taxon>
        <taxon>Amnibacterium</taxon>
    </lineage>
</organism>
<dbReference type="Gene3D" id="1.10.10.60">
    <property type="entry name" value="Homeodomain-like"/>
    <property type="match status" value="1"/>
</dbReference>
<dbReference type="GO" id="GO:0003700">
    <property type="term" value="F:DNA-binding transcription factor activity"/>
    <property type="evidence" value="ECO:0007669"/>
    <property type="project" value="InterPro"/>
</dbReference>
<dbReference type="GO" id="GO:0043565">
    <property type="term" value="F:sequence-specific DNA binding"/>
    <property type="evidence" value="ECO:0007669"/>
    <property type="project" value="InterPro"/>
</dbReference>
<protein>
    <submittedName>
        <fullName evidence="4">AraC family transcriptional regulator with amidase-like domain</fullName>
    </submittedName>
</protein>
<feature type="domain" description="HTH araC/xylS-type" evidence="3">
    <location>
        <begin position="221"/>
        <end position="319"/>
    </location>
</feature>
<reference evidence="4 5" key="1">
    <citation type="submission" date="2019-03" db="EMBL/GenBank/DDBJ databases">
        <title>Genomic Encyclopedia of Archaeal and Bacterial Type Strains, Phase II (KMG-II): from individual species to whole genera.</title>
        <authorList>
            <person name="Goeker M."/>
        </authorList>
    </citation>
    <scope>NUCLEOTIDE SEQUENCE [LARGE SCALE GENOMIC DNA]</scope>
    <source>
        <strain evidence="4 5">DSM 24782</strain>
    </source>
</reference>
<dbReference type="Proteomes" id="UP000295344">
    <property type="component" value="Unassembled WGS sequence"/>
</dbReference>
<dbReference type="InterPro" id="IPR018060">
    <property type="entry name" value="HTH_AraC"/>
</dbReference>
<keyword evidence="2" id="KW-0804">Transcription</keyword>
<dbReference type="InterPro" id="IPR002818">
    <property type="entry name" value="DJ-1/PfpI"/>
</dbReference>
<proteinExistence type="predicted"/>
<dbReference type="RefSeq" id="WP_133765043.1">
    <property type="nucleotide sequence ID" value="NZ_BAAARP010000001.1"/>
</dbReference>
<dbReference type="EMBL" id="SOAM01000001">
    <property type="protein sequence ID" value="TDS80313.1"/>
    <property type="molecule type" value="Genomic_DNA"/>
</dbReference>
<dbReference type="Pfam" id="PF12833">
    <property type="entry name" value="HTH_18"/>
    <property type="match status" value="1"/>
</dbReference>
<evidence type="ECO:0000313" key="4">
    <source>
        <dbReference type="EMBL" id="TDS80313.1"/>
    </source>
</evidence>
<evidence type="ECO:0000313" key="5">
    <source>
        <dbReference type="Proteomes" id="UP000295344"/>
    </source>
</evidence>
<dbReference type="InterPro" id="IPR029062">
    <property type="entry name" value="Class_I_gatase-like"/>
</dbReference>
<dbReference type="InterPro" id="IPR052158">
    <property type="entry name" value="INH-QAR"/>
</dbReference>
<keyword evidence="1" id="KW-0805">Transcription regulation</keyword>
<evidence type="ECO:0000259" key="3">
    <source>
        <dbReference type="PROSITE" id="PS01124"/>
    </source>
</evidence>
<dbReference type="SUPFAM" id="SSF52317">
    <property type="entry name" value="Class I glutamine amidotransferase-like"/>
    <property type="match status" value="1"/>
</dbReference>
<sequence>MTRVEEERKQPREHRIVVLVLESALALDVGIPMQMFRRRHGAPYEVTMAGIRRGVVPAAGGFGYAVERGVEALEYSDTVIVPGYADLASPIDPAAIRALRDAAARGARIVSVCTGAFALAAAGLLDGHRATTHWQQAAELAARYPRVTVDPDVLFVDEGRVLTSAGVAAGIDLCLHLIRRDHGVRVAADVARQIVAAPYRSGGQAQYLPHALPERTGSTFARTREWALGRLGEPLTVAELAAHAGVSSRTFARRFVEDTGHPPLQWLLRARLDRARELLEATDLGLDQIAAQAGLGSAHNLRSHFHRIVGTTPSAYRSAFAST</sequence>
<dbReference type="Gene3D" id="3.40.50.880">
    <property type="match status" value="1"/>
</dbReference>
<dbReference type="AlphaFoldDB" id="A0A4R7FRA4"/>
<evidence type="ECO:0000256" key="1">
    <source>
        <dbReference type="ARBA" id="ARBA00023015"/>
    </source>
</evidence>
<dbReference type="PANTHER" id="PTHR43130:SF3">
    <property type="entry name" value="HTH-TYPE TRANSCRIPTIONAL REGULATOR RV1931C"/>
    <property type="match status" value="1"/>
</dbReference>